<dbReference type="GO" id="GO:0034982">
    <property type="term" value="P:mitochondrial protein processing"/>
    <property type="evidence" value="ECO:0007669"/>
    <property type="project" value="TreeGrafter"/>
</dbReference>
<reference evidence="13" key="1">
    <citation type="journal article" date="2017" name="Genome Biol.">
        <title>Comparative genomics reveals high biological diversity and specific adaptations in the industrially and medically important fungal genus Aspergillus.</title>
        <authorList>
            <person name="de Vries R.P."/>
            <person name="Riley R."/>
            <person name="Wiebenga A."/>
            <person name="Aguilar-Osorio G."/>
            <person name="Amillis S."/>
            <person name="Uchima C.A."/>
            <person name="Anderluh G."/>
            <person name="Asadollahi M."/>
            <person name="Askin M."/>
            <person name="Barry K."/>
            <person name="Battaglia E."/>
            <person name="Bayram O."/>
            <person name="Benocci T."/>
            <person name="Braus-Stromeyer S.A."/>
            <person name="Caldana C."/>
            <person name="Canovas D."/>
            <person name="Cerqueira G.C."/>
            <person name="Chen F."/>
            <person name="Chen W."/>
            <person name="Choi C."/>
            <person name="Clum A."/>
            <person name="Dos Santos R.A."/>
            <person name="Damasio A.R."/>
            <person name="Diallinas G."/>
            <person name="Emri T."/>
            <person name="Fekete E."/>
            <person name="Flipphi M."/>
            <person name="Freyberg S."/>
            <person name="Gallo A."/>
            <person name="Gournas C."/>
            <person name="Habgood R."/>
            <person name="Hainaut M."/>
            <person name="Harispe M.L."/>
            <person name="Henrissat B."/>
            <person name="Hilden K.S."/>
            <person name="Hope R."/>
            <person name="Hossain A."/>
            <person name="Karabika E."/>
            <person name="Karaffa L."/>
            <person name="Karanyi Z."/>
            <person name="Krasevec N."/>
            <person name="Kuo A."/>
            <person name="Kusch H."/>
            <person name="LaButti K."/>
            <person name="Lagendijk E.L."/>
            <person name="Lapidus A."/>
            <person name="Levasseur A."/>
            <person name="Lindquist E."/>
            <person name="Lipzen A."/>
            <person name="Logrieco A.F."/>
            <person name="MacCabe A."/>
            <person name="Maekelae M.R."/>
            <person name="Malavazi I."/>
            <person name="Melin P."/>
            <person name="Meyer V."/>
            <person name="Mielnichuk N."/>
            <person name="Miskei M."/>
            <person name="Molnar A.P."/>
            <person name="Mule G."/>
            <person name="Ngan C.Y."/>
            <person name="Orejas M."/>
            <person name="Orosz E."/>
            <person name="Ouedraogo J.P."/>
            <person name="Overkamp K.M."/>
            <person name="Park H.-S."/>
            <person name="Perrone G."/>
            <person name="Piumi F."/>
            <person name="Punt P.J."/>
            <person name="Ram A.F."/>
            <person name="Ramon A."/>
            <person name="Rauscher S."/>
            <person name="Record E."/>
            <person name="Riano-Pachon D.M."/>
            <person name="Robert V."/>
            <person name="Roehrig J."/>
            <person name="Ruller R."/>
            <person name="Salamov A."/>
            <person name="Salih N.S."/>
            <person name="Samson R.A."/>
            <person name="Sandor E."/>
            <person name="Sanguinetti M."/>
            <person name="Schuetze T."/>
            <person name="Sepcic K."/>
            <person name="Shelest E."/>
            <person name="Sherlock G."/>
            <person name="Sophianopoulou V."/>
            <person name="Squina F.M."/>
            <person name="Sun H."/>
            <person name="Susca A."/>
            <person name="Todd R.B."/>
            <person name="Tsang A."/>
            <person name="Unkles S.E."/>
            <person name="van de Wiele N."/>
            <person name="van Rossen-Uffink D."/>
            <person name="Oliveira J.V."/>
            <person name="Vesth T.C."/>
            <person name="Visser J."/>
            <person name="Yu J.-H."/>
            <person name="Zhou M."/>
            <person name="Andersen M.R."/>
            <person name="Archer D.B."/>
            <person name="Baker S.E."/>
            <person name="Benoit I."/>
            <person name="Brakhage A.A."/>
            <person name="Braus G.H."/>
            <person name="Fischer R."/>
            <person name="Frisvad J.C."/>
            <person name="Goldman G.H."/>
            <person name="Houbraken J."/>
            <person name="Oakley B."/>
            <person name="Pocsi I."/>
            <person name="Scazzocchio C."/>
            <person name="Seiboth B."/>
            <person name="vanKuyk P.A."/>
            <person name="Wortman J."/>
            <person name="Dyer P.S."/>
            <person name="Grigoriev I.V."/>
        </authorList>
    </citation>
    <scope>NUCLEOTIDE SEQUENCE [LARGE SCALE GENOMIC DNA]</scope>
    <source>
        <strain evidence="13">CBS 506.65</strain>
    </source>
</reference>
<evidence type="ECO:0000256" key="11">
    <source>
        <dbReference type="SAM" id="MobiDB-lite"/>
    </source>
</evidence>
<dbReference type="AlphaFoldDB" id="A0A1L9STK9"/>
<keyword evidence="4 10" id="KW-0645">Protease</keyword>
<evidence type="ECO:0000256" key="9">
    <source>
        <dbReference type="ARBA" id="ARBA00025322"/>
    </source>
</evidence>
<evidence type="ECO:0000256" key="7">
    <source>
        <dbReference type="ARBA" id="ARBA00022801"/>
    </source>
</evidence>
<evidence type="ECO:0000256" key="2">
    <source>
        <dbReference type="ARBA" id="ARBA00009915"/>
    </source>
</evidence>
<keyword evidence="13" id="KW-1185">Reference proteome</keyword>
<keyword evidence="7 10" id="KW-0378">Hydrolase</keyword>
<evidence type="ECO:0000256" key="6">
    <source>
        <dbReference type="ARBA" id="ARBA00022792"/>
    </source>
</evidence>
<protein>
    <recommendedName>
        <fullName evidence="3 10">Mitochondrial inner membrane protease ATP23</fullName>
        <ecNumber evidence="10">3.4.24.-</ecNumber>
    </recommendedName>
</protein>
<dbReference type="PANTHER" id="PTHR21711">
    <property type="entry name" value="MITOCHONDRIAL INNER MEMBRANE PROTEASE"/>
    <property type="match status" value="1"/>
</dbReference>
<evidence type="ECO:0000313" key="13">
    <source>
        <dbReference type="Proteomes" id="UP000184188"/>
    </source>
</evidence>
<evidence type="ECO:0000256" key="5">
    <source>
        <dbReference type="ARBA" id="ARBA00022723"/>
    </source>
</evidence>
<dbReference type="OrthoDB" id="285308at2759"/>
<accession>A0A1L9STK9</accession>
<evidence type="ECO:0000256" key="10">
    <source>
        <dbReference type="RuleBase" id="RU364057"/>
    </source>
</evidence>
<dbReference type="STRING" id="1073090.A0A1L9STK9"/>
<dbReference type="EC" id="3.4.24.-" evidence="10"/>
<evidence type="ECO:0000256" key="3">
    <source>
        <dbReference type="ARBA" id="ARBA00014615"/>
    </source>
</evidence>
<dbReference type="RefSeq" id="XP_022584964.1">
    <property type="nucleotide sequence ID" value="XM_022728526.1"/>
</dbReference>
<evidence type="ECO:0000256" key="1">
    <source>
        <dbReference type="ARBA" id="ARBA00004137"/>
    </source>
</evidence>
<organism evidence="12 13">
    <name type="scientific">Penicilliopsis zonata CBS 506.65</name>
    <dbReference type="NCBI Taxonomy" id="1073090"/>
    <lineage>
        <taxon>Eukaryota</taxon>
        <taxon>Fungi</taxon>
        <taxon>Dikarya</taxon>
        <taxon>Ascomycota</taxon>
        <taxon>Pezizomycotina</taxon>
        <taxon>Eurotiomycetes</taxon>
        <taxon>Eurotiomycetidae</taxon>
        <taxon>Eurotiales</taxon>
        <taxon>Aspergillaceae</taxon>
        <taxon>Penicilliopsis</taxon>
    </lineage>
</organism>
<sequence>MVDSQPPNASPAPGENNKDTGYIAGDDAWTQWRNIFAIMTGNMTDKGKEQFFLARDIRNEAEDCKRCETQRDYLLQYSPVIRFLSDNIRQLGGDLSSHNIYCRRCPDRKGGGFDPEYGILVCANHMKDQGHLEDTMAHEMVHAYDHLRFKVDWADNLRHAACAEIRASSLSGECRWAREFFRRGQWKFTQQHQECVRRRAILSVRARPGCQDEKHAEKVVNEVWDSCFRDTRPFDEIYR</sequence>
<evidence type="ECO:0000256" key="8">
    <source>
        <dbReference type="ARBA" id="ARBA00023049"/>
    </source>
</evidence>
<proteinExistence type="inferred from homology"/>
<dbReference type="GO" id="GO:0033615">
    <property type="term" value="P:mitochondrial proton-transporting ATP synthase complex assembly"/>
    <property type="evidence" value="ECO:0007669"/>
    <property type="project" value="TreeGrafter"/>
</dbReference>
<dbReference type="GO" id="GO:0005743">
    <property type="term" value="C:mitochondrial inner membrane"/>
    <property type="evidence" value="ECO:0007669"/>
    <property type="project" value="UniProtKB-SubCell"/>
</dbReference>
<keyword evidence="10" id="KW-0496">Mitochondrion</keyword>
<dbReference type="PANTHER" id="PTHR21711:SF0">
    <property type="entry name" value="MITOCHONDRIAL INNER MEMBRANE PROTEASE ATP23 HOMOLOG"/>
    <property type="match status" value="1"/>
</dbReference>
<keyword evidence="8 10" id="KW-0482">Metalloprotease</keyword>
<dbReference type="VEuPathDB" id="FungiDB:ASPZODRAFT_55203"/>
<keyword evidence="6 10" id="KW-0999">Mitochondrion inner membrane</keyword>
<comment type="function">
    <text evidence="9">Has a dual role in the assembly of mitochondrial ATPase. Acts as a protease that removes N-terminal residues of mitochondrial ATPase CF(0) subunit 6 at the intermembrane space side. Also involved in the correct assembly of the membrane-embedded ATPase CF(0) particle, probably mediating association of subunit 6 with the subunit 9 ring.</text>
</comment>
<dbReference type="GO" id="GO:0046872">
    <property type="term" value="F:metal ion binding"/>
    <property type="evidence" value="ECO:0007669"/>
    <property type="project" value="UniProtKB-KW"/>
</dbReference>
<dbReference type="Pfam" id="PF09768">
    <property type="entry name" value="Peptidase_M76"/>
    <property type="match status" value="1"/>
</dbReference>
<feature type="region of interest" description="Disordered" evidence="11">
    <location>
        <begin position="1"/>
        <end position="23"/>
    </location>
</feature>
<comment type="similarity">
    <text evidence="2 10">Belongs to the peptidase M76 family.</text>
</comment>
<dbReference type="GeneID" id="34614990"/>
<comment type="subcellular location">
    <subcellularLocation>
        <location evidence="1 10">Mitochondrion inner membrane</location>
        <topology evidence="1 10">Peripheral membrane protein</topology>
        <orientation evidence="1 10">Intermembrane side</orientation>
    </subcellularLocation>
</comment>
<gene>
    <name evidence="12" type="ORF">ASPZODRAFT_55203</name>
</gene>
<dbReference type="InterPro" id="IPR019165">
    <property type="entry name" value="Peptidase_M76_ATP23"/>
</dbReference>
<keyword evidence="10" id="KW-0472">Membrane</keyword>
<dbReference type="EMBL" id="KV878336">
    <property type="protein sequence ID" value="OJJ50454.1"/>
    <property type="molecule type" value="Genomic_DNA"/>
</dbReference>
<name>A0A1L9STK9_9EURO</name>
<dbReference type="GO" id="GO:0004222">
    <property type="term" value="F:metalloendopeptidase activity"/>
    <property type="evidence" value="ECO:0007669"/>
    <property type="project" value="InterPro"/>
</dbReference>
<evidence type="ECO:0000313" key="12">
    <source>
        <dbReference type="EMBL" id="OJJ50454.1"/>
    </source>
</evidence>
<keyword evidence="5 10" id="KW-0479">Metal-binding</keyword>
<evidence type="ECO:0000256" key="4">
    <source>
        <dbReference type="ARBA" id="ARBA00022670"/>
    </source>
</evidence>
<dbReference type="Proteomes" id="UP000184188">
    <property type="component" value="Unassembled WGS sequence"/>
</dbReference>